<dbReference type="OrthoDB" id="5134445at2759"/>
<evidence type="ECO:0008006" key="3">
    <source>
        <dbReference type="Google" id="ProtNLM"/>
    </source>
</evidence>
<accession>A0A366QT49</accession>
<reference evidence="1 2" key="1">
    <citation type="submission" date="2018-06" db="EMBL/GenBank/DDBJ databases">
        <title>Fusarium incarnatum-equiseti species complex species 28.</title>
        <authorList>
            <person name="Gardiner D.M."/>
        </authorList>
    </citation>
    <scope>NUCLEOTIDE SEQUENCE [LARGE SCALE GENOMIC DNA]</scope>
    <source>
        <strain evidence="1 2">FIESC_28</strain>
    </source>
</reference>
<evidence type="ECO:0000313" key="2">
    <source>
        <dbReference type="Proteomes" id="UP000253153"/>
    </source>
</evidence>
<gene>
    <name evidence="1" type="ORF">FIESC28_10405</name>
</gene>
<keyword evidence="2" id="KW-1185">Reference proteome</keyword>
<dbReference type="EMBL" id="QKXC01000295">
    <property type="protein sequence ID" value="RBR08027.1"/>
    <property type="molecule type" value="Genomic_DNA"/>
</dbReference>
<dbReference type="RefSeq" id="XP_031011405.1">
    <property type="nucleotide sequence ID" value="XM_031164537.1"/>
</dbReference>
<organism evidence="1 2">
    <name type="scientific">Fusarium coffeatum</name>
    <dbReference type="NCBI Taxonomy" id="231269"/>
    <lineage>
        <taxon>Eukaryota</taxon>
        <taxon>Fungi</taxon>
        <taxon>Dikarya</taxon>
        <taxon>Ascomycota</taxon>
        <taxon>Pezizomycotina</taxon>
        <taxon>Sordariomycetes</taxon>
        <taxon>Hypocreomycetidae</taxon>
        <taxon>Hypocreales</taxon>
        <taxon>Nectriaceae</taxon>
        <taxon>Fusarium</taxon>
        <taxon>Fusarium incarnatum-equiseti species complex</taxon>
    </lineage>
</organism>
<dbReference type="AlphaFoldDB" id="A0A366QT49"/>
<sequence>MERANESGSCKEMPESIISGYQAGASLNLEVLASPSPSIPILPSISNLAVKIEKILSVTMAPVMLVAFDTPAGSKRAVLKLFDRRLGSSLRRDPDGQHIPCRVEDEEAFKAFVRREQPVPFLRNKEERMKEEEGLELLSFLGAAAWLEAPEEPKGQAKFELELWHESYEFHQMEVRAYNHLQDLQGIVIPRMYASVRLPCTEQYGNPRMAYFSSPYGILLEYIDGGSLFDNPDSMVSPVGLTELVQRAVNGAYQINERGLILNDSGPRNVAVDKLLNKPYIIDLAQCTFKEDFFDEEDLDDLEEGTTLEDAWLEMVRSEANPSSIGCVMKRRLEVDHSIKIEVTFPDMRKIMEYNSLVTTDPRRVRSYSTCAGPSTMINRGLGNDHHVTTGFGTEIWLRMWEAFRLAVS</sequence>
<dbReference type="InterPro" id="IPR011009">
    <property type="entry name" value="Kinase-like_dom_sf"/>
</dbReference>
<dbReference type="SUPFAM" id="SSF56112">
    <property type="entry name" value="Protein kinase-like (PK-like)"/>
    <property type="match status" value="1"/>
</dbReference>
<protein>
    <recommendedName>
        <fullName evidence="3">Protein kinase domain-containing protein</fullName>
    </recommendedName>
</protein>
<dbReference type="GeneID" id="41999833"/>
<comment type="caution">
    <text evidence="1">The sequence shown here is derived from an EMBL/GenBank/DDBJ whole genome shotgun (WGS) entry which is preliminary data.</text>
</comment>
<proteinExistence type="predicted"/>
<evidence type="ECO:0000313" key="1">
    <source>
        <dbReference type="EMBL" id="RBR08027.1"/>
    </source>
</evidence>
<name>A0A366QT49_9HYPO</name>
<dbReference type="Proteomes" id="UP000253153">
    <property type="component" value="Unassembled WGS sequence"/>
</dbReference>